<dbReference type="Proteomes" id="UP000005237">
    <property type="component" value="Unassembled WGS sequence"/>
</dbReference>
<reference evidence="2" key="1">
    <citation type="submission" date="2010-08" db="EMBL/GenBank/DDBJ databases">
        <authorList>
            <consortium name="Caenorhabditis japonica Sequencing Consortium"/>
            <person name="Wilson R.K."/>
        </authorList>
    </citation>
    <scope>NUCLEOTIDE SEQUENCE [LARGE SCALE GENOMIC DNA]</scope>
    <source>
        <strain evidence="2">DF5081</strain>
    </source>
</reference>
<proteinExistence type="predicted"/>
<protein>
    <submittedName>
        <fullName evidence="1">Uncharacterized protein</fullName>
    </submittedName>
</protein>
<name>A0A8R1DU13_CAEJA</name>
<keyword evidence="2" id="KW-1185">Reference proteome</keyword>
<dbReference type="EnsemblMetazoa" id="CJA11743.1">
    <property type="protein sequence ID" value="CJA11743.1"/>
    <property type="gene ID" value="WBGene00130947"/>
</dbReference>
<evidence type="ECO:0000313" key="2">
    <source>
        <dbReference type="Proteomes" id="UP000005237"/>
    </source>
</evidence>
<organism evidence="1 2">
    <name type="scientific">Caenorhabditis japonica</name>
    <dbReference type="NCBI Taxonomy" id="281687"/>
    <lineage>
        <taxon>Eukaryota</taxon>
        <taxon>Metazoa</taxon>
        <taxon>Ecdysozoa</taxon>
        <taxon>Nematoda</taxon>
        <taxon>Chromadorea</taxon>
        <taxon>Rhabditida</taxon>
        <taxon>Rhabditina</taxon>
        <taxon>Rhabditomorpha</taxon>
        <taxon>Rhabditoidea</taxon>
        <taxon>Rhabditidae</taxon>
        <taxon>Peloderinae</taxon>
        <taxon>Caenorhabditis</taxon>
    </lineage>
</organism>
<sequence length="87" mass="10301">MSESRANDEVSEISSDIVPWDRLDEATDTLLHYCFGVESAIRNMEKYRSWIVEIGRDDHEIVEQLALKLIEFMNKRPVIKDEFEKRL</sequence>
<dbReference type="AlphaFoldDB" id="A0A8R1DU13"/>
<evidence type="ECO:0000313" key="1">
    <source>
        <dbReference type="EnsemblMetazoa" id="CJA11743.1"/>
    </source>
</evidence>
<accession>A0A8R1DU13</accession>
<reference evidence="1" key="2">
    <citation type="submission" date="2022-06" db="UniProtKB">
        <authorList>
            <consortium name="EnsemblMetazoa"/>
        </authorList>
    </citation>
    <scope>IDENTIFICATION</scope>
    <source>
        <strain evidence="1">DF5081</strain>
    </source>
</reference>